<dbReference type="CDD" id="cd00018">
    <property type="entry name" value="AP2"/>
    <property type="match status" value="1"/>
</dbReference>
<dbReference type="InterPro" id="IPR013087">
    <property type="entry name" value="Znf_C2H2_type"/>
</dbReference>
<dbReference type="PANTHER" id="PTHR31839">
    <property type="entry name" value="DEHYDRATION-RESPONSIVE ELEMENT-BINDING PROTEIN 1D"/>
    <property type="match status" value="1"/>
</dbReference>
<keyword evidence="5" id="KW-0804">Transcription</keyword>
<evidence type="ECO:0000259" key="10">
    <source>
        <dbReference type="PROSITE" id="PS50157"/>
    </source>
</evidence>
<reference evidence="12" key="1">
    <citation type="submission" date="2020-06" db="EMBL/GenBank/DDBJ databases">
        <title>WGS assembly of Ceratodon purpureus strain R40.</title>
        <authorList>
            <person name="Carey S.B."/>
            <person name="Jenkins J."/>
            <person name="Shu S."/>
            <person name="Lovell J.T."/>
            <person name="Sreedasyam A."/>
            <person name="Maumus F."/>
            <person name="Tiley G.P."/>
            <person name="Fernandez-Pozo N."/>
            <person name="Barry K."/>
            <person name="Chen C."/>
            <person name="Wang M."/>
            <person name="Lipzen A."/>
            <person name="Daum C."/>
            <person name="Saski C.A."/>
            <person name="Payton A.C."/>
            <person name="Mcbreen J.C."/>
            <person name="Conrad R.E."/>
            <person name="Kollar L.M."/>
            <person name="Olsson S."/>
            <person name="Huttunen S."/>
            <person name="Landis J.B."/>
            <person name="Wickett N.J."/>
            <person name="Johnson M.G."/>
            <person name="Rensing S.A."/>
            <person name="Grimwood J."/>
            <person name="Schmutz J."/>
            <person name="Mcdaniel S.F."/>
        </authorList>
    </citation>
    <scope>NUCLEOTIDE SEQUENCE</scope>
    <source>
        <strain evidence="12">R40</strain>
    </source>
</reference>
<dbReference type="GO" id="GO:0005634">
    <property type="term" value="C:nucleus"/>
    <property type="evidence" value="ECO:0007669"/>
    <property type="project" value="UniProtKB-SubCell"/>
</dbReference>
<dbReference type="Gene3D" id="3.30.730.10">
    <property type="entry name" value="AP2/ERF domain"/>
    <property type="match status" value="1"/>
</dbReference>
<comment type="subcellular location">
    <subcellularLocation>
        <location evidence="1">Nucleus</location>
    </subcellularLocation>
</comment>
<dbReference type="GO" id="GO:0008270">
    <property type="term" value="F:zinc ion binding"/>
    <property type="evidence" value="ECO:0007669"/>
    <property type="project" value="UniProtKB-KW"/>
</dbReference>
<dbReference type="Pfam" id="PF13912">
    <property type="entry name" value="zf-C2H2_6"/>
    <property type="match status" value="1"/>
</dbReference>
<dbReference type="InterPro" id="IPR016177">
    <property type="entry name" value="DNA-bd_dom_sf"/>
</dbReference>
<feature type="domain" description="C2H2-type" evidence="10">
    <location>
        <begin position="185"/>
        <end position="212"/>
    </location>
</feature>
<feature type="domain" description="AP2/ERF" evidence="11">
    <location>
        <begin position="244"/>
        <end position="309"/>
    </location>
</feature>
<dbReference type="AlphaFoldDB" id="A0A8T0IZS8"/>
<feature type="region of interest" description="Disordered" evidence="9">
    <location>
        <begin position="1"/>
        <end position="21"/>
    </location>
</feature>
<dbReference type="PROSITE" id="PS50157">
    <property type="entry name" value="ZINC_FINGER_C2H2_2"/>
    <property type="match status" value="1"/>
</dbReference>
<keyword evidence="8" id="KW-0479">Metal-binding</keyword>
<dbReference type="GO" id="GO:0003700">
    <property type="term" value="F:DNA-binding transcription factor activity"/>
    <property type="evidence" value="ECO:0007669"/>
    <property type="project" value="InterPro"/>
</dbReference>
<accession>A0A8T0IZS8</accession>
<evidence type="ECO:0000313" key="13">
    <source>
        <dbReference type="Proteomes" id="UP000822688"/>
    </source>
</evidence>
<feature type="compositionally biased region" description="Basic residues" evidence="9">
    <location>
        <begin position="144"/>
        <end position="155"/>
    </location>
</feature>
<organism evidence="12 13">
    <name type="scientific">Ceratodon purpureus</name>
    <name type="common">Fire moss</name>
    <name type="synonym">Dicranum purpureum</name>
    <dbReference type="NCBI Taxonomy" id="3225"/>
    <lineage>
        <taxon>Eukaryota</taxon>
        <taxon>Viridiplantae</taxon>
        <taxon>Streptophyta</taxon>
        <taxon>Embryophyta</taxon>
        <taxon>Bryophyta</taxon>
        <taxon>Bryophytina</taxon>
        <taxon>Bryopsida</taxon>
        <taxon>Dicranidae</taxon>
        <taxon>Pseudoditrichales</taxon>
        <taxon>Ditrichaceae</taxon>
        <taxon>Ceratodon</taxon>
    </lineage>
</organism>
<evidence type="ECO:0000256" key="4">
    <source>
        <dbReference type="ARBA" id="ARBA00023159"/>
    </source>
</evidence>
<dbReference type="EMBL" id="CM026422">
    <property type="protein sequence ID" value="KAG0588389.1"/>
    <property type="molecule type" value="Genomic_DNA"/>
</dbReference>
<proteinExistence type="inferred from homology"/>
<gene>
    <name evidence="12" type="ORF">KC19_2G239900</name>
</gene>
<feature type="region of interest" description="Disordered" evidence="9">
    <location>
        <begin position="100"/>
        <end position="166"/>
    </location>
</feature>
<keyword evidence="3" id="KW-0238">DNA-binding</keyword>
<name>A0A8T0IZS8_CERPU</name>
<dbReference type="PANTHER" id="PTHR31839:SF2">
    <property type="entry name" value="DEHYDRATION-RESPONSIVE ELEMENT-BINDING PROTEIN 1D"/>
    <property type="match status" value="1"/>
</dbReference>
<dbReference type="PROSITE" id="PS51032">
    <property type="entry name" value="AP2_ERF"/>
    <property type="match status" value="1"/>
</dbReference>
<evidence type="ECO:0008006" key="14">
    <source>
        <dbReference type="Google" id="ProtNLM"/>
    </source>
</evidence>
<dbReference type="Proteomes" id="UP000822688">
    <property type="component" value="Chromosome 2"/>
</dbReference>
<comment type="similarity">
    <text evidence="7">Belongs to the AP2/ERF transcription factor family. ERF subfamily.</text>
</comment>
<evidence type="ECO:0000256" key="1">
    <source>
        <dbReference type="ARBA" id="ARBA00004123"/>
    </source>
</evidence>
<sequence length="396" mass="44431">MEREEEQKWAGEQEWDGEQEVEGNRLVEQLRKALLNSPSEQAPDNSPAFEEVIGIDHSFIPSFNHLQLQTRVRNMSIEPPAGELLDRIDNTDYRVKLRSYSSFPTPTSNPAVTVSDTSSQCTNTERADSIFDQSLSDGDGSGDRRRKRPQTRQHRGSIQSRGKSHAEHLQNFADAAHSGPSRRSYECEVCKKFFHSPQSLGGHKNLHRSKGKPRRYRAARTVDLVGGQAGSGSNSSESETVSSLYKGVRCREGDKWVTEIRPPRSSEKWWLGTFPSAEEAAQAYDVALAFFKSDSELNFGYHPLYQKFPPLPPPNLSPHKYAQRLRGMVKEISEQIIAERRRTEEQAVFLSSFGGPAVSPAGSSSSTADPTTLQDWHALVQDLPANECDWIKFLNI</sequence>
<evidence type="ECO:0000259" key="11">
    <source>
        <dbReference type="PROSITE" id="PS51032"/>
    </source>
</evidence>
<evidence type="ECO:0000256" key="7">
    <source>
        <dbReference type="ARBA" id="ARBA00024343"/>
    </source>
</evidence>
<feature type="compositionally biased region" description="Polar residues" evidence="9">
    <location>
        <begin position="100"/>
        <end position="124"/>
    </location>
</feature>
<dbReference type="InterPro" id="IPR036236">
    <property type="entry name" value="Znf_C2H2_sf"/>
</dbReference>
<dbReference type="InterPro" id="IPR036955">
    <property type="entry name" value="AP2/ERF_dom_sf"/>
</dbReference>
<feature type="compositionally biased region" description="Basic and acidic residues" evidence="9">
    <location>
        <begin position="1"/>
        <end position="11"/>
    </location>
</feature>
<evidence type="ECO:0000256" key="8">
    <source>
        <dbReference type="PROSITE-ProRule" id="PRU00042"/>
    </source>
</evidence>
<evidence type="ECO:0000256" key="9">
    <source>
        <dbReference type="SAM" id="MobiDB-lite"/>
    </source>
</evidence>
<evidence type="ECO:0000313" key="12">
    <source>
        <dbReference type="EMBL" id="KAG0588389.1"/>
    </source>
</evidence>
<keyword evidence="4" id="KW-0010">Activator</keyword>
<dbReference type="InterPro" id="IPR001471">
    <property type="entry name" value="AP2/ERF_dom"/>
</dbReference>
<evidence type="ECO:0000256" key="6">
    <source>
        <dbReference type="ARBA" id="ARBA00023242"/>
    </source>
</evidence>
<dbReference type="SUPFAM" id="SSF57667">
    <property type="entry name" value="beta-beta-alpha zinc fingers"/>
    <property type="match status" value="1"/>
</dbReference>
<dbReference type="GO" id="GO:0003677">
    <property type="term" value="F:DNA binding"/>
    <property type="evidence" value="ECO:0007669"/>
    <property type="project" value="UniProtKB-KW"/>
</dbReference>
<dbReference type="SUPFAM" id="SSF54171">
    <property type="entry name" value="DNA-binding domain"/>
    <property type="match status" value="1"/>
</dbReference>
<keyword evidence="8" id="KW-0862">Zinc</keyword>
<dbReference type="PROSITE" id="PS00028">
    <property type="entry name" value="ZINC_FINGER_C2H2_1"/>
    <property type="match status" value="1"/>
</dbReference>
<evidence type="ECO:0000256" key="5">
    <source>
        <dbReference type="ARBA" id="ARBA00023163"/>
    </source>
</evidence>
<keyword evidence="13" id="KW-1185">Reference proteome</keyword>
<comment type="caution">
    <text evidence="12">The sequence shown here is derived from an EMBL/GenBank/DDBJ whole genome shotgun (WGS) entry which is preliminary data.</text>
</comment>
<keyword evidence="2" id="KW-0805">Transcription regulation</keyword>
<dbReference type="InterPro" id="IPR045277">
    <property type="entry name" value="DRE1A-I"/>
</dbReference>
<keyword evidence="6" id="KW-0539">Nucleus</keyword>
<dbReference type="SMART" id="SM00380">
    <property type="entry name" value="AP2"/>
    <property type="match status" value="1"/>
</dbReference>
<keyword evidence="8" id="KW-0863">Zinc-finger</keyword>
<protein>
    <recommendedName>
        <fullName evidence="14">C2H2-type domain-containing protein</fullName>
    </recommendedName>
</protein>
<evidence type="ECO:0000256" key="2">
    <source>
        <dbReference type="ARBA" id="ARBA00023015"/>
    </source>
</evidence>
<evidence type="ECO:0000256" key="3">
    <source>
        <dbReference type="ARBA" id="ARBA00023125"/>
    </source>
</evidence>